<protein>
    <recommendedName>
        <fullName evidence="1">N-acetyltransferase domain-containing protein</fullName>
    </recommendedName>
</protein>
<dbReference type="GO" id="GO:0016747">
    <property type="term" value="F:acyltransferase activity, transferring groups other than amino-acyl groups"/>
    <property type="evidence" value="ECO:0007669"/>
    <property type="project" value="InterPro"/>
</dbReference>
<dbReference type="Pfam" id="PF00583">
    <property type="entry name" value="Acetyltransf_1"/>
    <property type="match status" value="1"/>
</dbReference>
<dbReference type="InParanoid" id="A0A165CQD0"/>
<dbReference type="Gene3D" id="3.40.630.30">
    <property type="match status" value="1"/>
</dbReference>
<dbReference type="SUPFAM" id="SSF55729">
    <property type="entry name" value="Acyl-CoA N-acyltransferases (Nat)"/>
    <property type="match status" value="1"/>
</dbReference>
<dbReference type="PROSITE" id="PS51186">
    <property type="entry name" value="GNAT"/>
    <property type="match status" value="1"/>
</dbReference>
<proteinExistence type="predicted"/>
<dbReference type="EMBL" id="KV424120">
    <property type="protein sequence ID" value="KZT51195.1"/>
    <property type="molecule type" value="Genomic_DNA"/>
</dbReference>
<sequence length="246" mass="27859">MCDDLIATHFFVSSKNGSTDILKETTHERIFSNNAPLNVLWTFVPPSLDFTEAAAWLKRHHPTTPPQKGFDRWTVNTYNKDLAFQVFQDAAWSPTWLELLYEMRLSDSPPTSSTNSCPVGFRVRGDPTFYKALDPDHTGEDFLRAEETITIIEETTDQVAGSMKFLVDHTLKRIYISGLEVIPSYRRRGLATALVHESFRWTTKGYTIWLTCFAQNTGAVTMYFGLGFLVNRCLWGVGGGGRSPYP</sequence>
<organism evidence="2 3">
    <name type="scientific">Calocera cornea HHB12733</name>
    <dbReference type="NCBI Taxonomy" id="1353952"/>
    <lineage>
        <taxon>Eukaryota</taxon>
        <taxon>Fungi</taxon>
        <taxon>Dikarya</taxon>
        <taxon>Basidiomycota</taxon>
        <taxon>Agaricomycotina</taxon>
        <taxon>Dacrymycetes</taxon>
        <taxon>Dacrymycetales</taxon>
        <taxon>Dacrymycetaceae</taxon>
        <taxon>Calocera</taxon>
    </lineage>
</organism>
<dbReference type="AlphaFoldDB" id="A0A165CQD0"/>
<gene>
    <name evidence="2" type="ORF">CALCODRAFT_503803</name>
</gene>
<evidence type="ECO:0000259" key="1">
    <source>
        <dbReference type="PROSITE" id="PS51186"/>
    </source>
</evidence>
<evidence type="ECO:0000313" key="3">
    <source>
        <dbReference type="Proteomes" id="UP000076842"/>
    </source>
</evidence>
<name>A0A165CQD0_9BASI</name>
<evidence type="ECO:0000313" key="2">
    <source>
        <dbReference type="EMBL" id="KZT51195.1"/>
    </source>
</evidence>
<accession>A0A165CQD0</accession>
<dbReference type="InterPro" id="IPR000182">
    <property type="entry name" value="GNAT_dom"/>
</dbReference>
<feature type="domain" description="N-acetyltransferase" evidence="1">
    <location>
        <begin position="85"/>
        <end position="246"/>
    </location>
</feature>
<dbReference type="CDD" id="cd04301">
    <property type="entry name" value="NAT_SF"/>
    <property type="match status" value="1"/>
</dbReference>
<dbReference type="Proteomes" id="UP000076842">
    <property type="component" value="Unassembled WGS sequence"/>
</dbReference>
<dbReference type="OrthoDB" id="424551at2759"/>
<keyword evidence="3" id="KW-1185">Reference proteome</keyword>
<dbReference type="InterPro" id="IPR016181">
    <property type="entry name" value="Acyl_CoA_acyltransferase"/>
</dbReference>
<reference evidence="2 3" key="1">
    <citation type="journal article" date="2016" name="Mol. Biol. Evol.">
        <title>Comparative Genomics of Early-Diverging Mushroom-Forming Fungi Provides Insights into the Origins of Lignocellulose Decay Capabilities.</title>
        <authorList>
            <person name="Nagy L.G."/>
            <person name="Riley R."/>
            <person name="Tritt A."/>
            <person name="Adam C."/>
            <person name="Daum C."/>
            <person name="Floudas D."/>
            <person name="Sun H."/>
            <person name="Yadav J.S."/>
            <person name="Pangilinan J."/>
            <person name="Larsson K.H."/>
            <person name="Matsuura K."/>
            <person name="Barry K."/>
            <person name="Labutti K."/>
            <person name="Kuo R."/>
            <person name="Ohm R.A."/>
            <person name="Bhattacharya S.S."/>
            <person name="Shirouzu T."/>
            <person name="Yoshinaga Y."/>
            <person name="Martin F.M."/>
            <person name="Grigoriev I.V."/>
            <person name="Hibbett D.S."/>
        </authorList>
    </citation>
    <scope>NUCLEOTIDE SEQUENCE [LARGE SCALE GENOMIC DNA]</scope>
    <source>
        <strain evidence="2 3">HHB12733</strain>
    </source>
</reference>